<dbReference type="InterPro" id="IPR021637">
    <property type="entry name" value="DUF3243"/>
</dbReference>
<organism evidence="1 2">
    <name type="scientific">Marinicrinis sediminis</name>
    <dbReference type="NCBI Taxonomy" id="1652465"/>
    <lineage>
        <taxon>Bacteria</taxon>
        <taxon>Bacillati</taxon>
        <taxon>Bacillota</taxon>
        <taxon>Bacilli</taxon>
        <taxon>Bacillales</taxon>
        <taxon>Paenibacillaceae</taxon>
    </lineage>
</organism>
<dbReference type="InterPro" id="IPR038292">
    <property type="entry name" value="YmfJ/YflH_sf"/>
</dbReference>
<dbReference type="Pfam" id="PF11588">
    <property type="entry name" value="DUF3243"/>
    <property type="match status" value="1"/>
</dbReference>
<gene>
    <name evidence="1" type="ORF">ACFSUC_18340</name>
</gene>
<comment type="caution">
    <text evidence="1">The sequence shown here is derived from an EMBL/GenBank/DDBJ whole genome shotgun (WGS) entry which is preliminary data.</text>
</comment>
<name>A0ABW5RHG2_9BACL</name>
<dbReference type="Proteomes" id="UP001597497">
    <property type="component" value="Unassembled WGS sequence"/>
</dbReference>
<reference evidence="2" key="1">
    <citation type="journal article" date="2019" name="Int. J. Syst. Evol. Microbiol.">
        <title>The Global Catalogue of Microorganisms (GCM) 10K type strain sequencing project: providing services to taxonomists for standard genome sequencing and annotation.</title>
        <authorList>
            <consortium name="The Broad Institute Genomics Platform"/>
            <consortium name="The Broad Institute Genome Sequencing Center for Infectious Disease"/>
            <person name="Wu L."/>
            <person name="Ma J."/>
        </authorList>
    </citation>
    <scope>NUCLEOTIDE SEQUENCE [LARGE SCALE GENOMIC DNA]</scope>
    <source>
        <strain evidence="2">KCTC 33676</strain>
    </source>
</reference>
<evidence type="ECO:0000313" key="1">
    <source>
        <dbReference type="EMBL" id="MFD2673512.1"/>
    </source>
</evidence>
<dbReference type="RefSeq" id="WP_379931097.1">
    <property type="nucleotide sequence ID" value="NZ_JBHUMM010000044.1"/>
</dbReference>
<evidence type="ECO:0000313" key="2">
    <source>
        <dbReference type="Proteomes" id="UP001597497"/>
    </source>
</evidence>
<keyword evidence="2" id="KW-1185">Reference proteome</keyword>
<dbReference type="EMBL" id="JBHUMM010000044">
    <property type="protein sequence ID" value="MFD2673512.1"/>
    <property type="molecule type" value="Genomic_DNA"/>
</dbReference>
<protein>
    <submittedName>
        <fullName evidence="1">DUF3243 domain-containing protein</fullName>
    </submittedName>
</protein>
<sequence>MNNQVRTEEKDEKLNTILDQVFDKVEDVDGQEKEEILANFTSFRRYLADKINLAQRLGLSEEQLAVVAQKMGDYLSKHEAPRNREEKLLSELWQVGTKEEQHMLAHMLVKIAKTTD</sequence>
<accession>A0ABW5RHG2</accession>
<proteinExistence type="predicted"/>
<dbReference type="Gene3D" id="1.10.760.20">
    <property type="entry name" value="Protein of unknown function DUF3243"/>
    <property type="match status" value="1"/>
</dbReference>